<evidence type="ECO:0000313" key="2">
    <source>
        <dbReference type="EMBL" id="UQW80808.1"/>
    </source>
</evidence>
<reference evidence="1" key="3">
    <citation type="submission" date="2017-10" db="EMBL/GenBank/DDBJ databases">
        <authorList>
            <person name="Vrbovska V."/>
            <person name="Kovarovic V."/>
            <person name="Indrakova A."/>
        </authorList>
    </citation>
    <scope>NUCLEOTIDE SEQUENCE</scope>
    <source>
        <strain evidence="1">CCM 8730</strain>
    </source>
</reference>
<evidence type="ECO:0000313" key="4">
    <source>
        <dbReference type="Proteomes" id="UP001056588"/>
    </source>
</evidence>
<dbReference type="Proteomes" id="UP001056588">
    <property type="component" value="Chromosome"/>
</dbReference>
<reference evidence="2" key="4">
    <citation type="submission" date="2022-03" db="EMBL/GenBank/DDBJ databases">
        <title>Complete Genome Sequence of Staphylococcus edaphicus strain CCM 8731.</title>
        <authorList>
            <person name="Rimmer C.O."/>
            <person name="Thomas J.C."/>
        </authorList>
    </citation>
    <scope>NUCLEOTIDE SEQUENCE</scope>
    <source>
        <strain evidence="2">CCM 8731</strain>
    </source>
</reference>
<protein>
    <submittedName>
        <fullName evidence="2">YueH family protein</fullName>
    </submittedName>
</protein>
<dbReference type="AlphaFoldDB" id="A0A2C6WNX8"/>
<accession>A0A2C6WNX8</accession>
<proteinExistence type="predicted"/>
<evidence type="ECO:0000313" key="1">
    <source>
        <dbReference type="EMBL" id="PHK49833.1"/>
    </source>
</evidence>
<dbReference type="Pfam" id="PF14166">
    <property type="entry name" value="YueH"/>
    <property type="match status" value="1"/>
</dbReference>
<dbReference type="InterPro" id="IPR020260">
    <property type="entry name" value="Uncharacterised_YueH"/>
</dbReference>
<dbReference type="OrthoDB" id="2390431at2"/>
<dbReference type="EMBL" id="CP093217">
    <property type="protein sequence ID" value="UQW80808.1"/>
    <property type="molecule type" value="Genomic_DNA"/>
</dbReference>
<name>A0A2C6WNX8_9STAP</name>
<dbReference type="Proteomes" id="UP000223828">
    <property type="component" value="Unassembled WGS sequence"/>
</dbReference>
<evidence type="ECO:0000313" key="3">
    <source>
        <dbReference type="Proteomes" id="UP000223828"/>
    </source>
</evidence>
<dbReference type="EMBL" id="MRZN01000007">
    <property type="protein sequence ID" value="PHK49833.1"/>
    <property type="molecule type" value="Genomic_DNA"/>
</dbReference>
<reference evidence="3" key="2">
    <citation type="submission" date="2017-10" db="EMBL/GenBank/DDBJ databases">
        <title>Staphylococcus edaphicus sp. nov., isolated in Antarctica, harbouring mecC gene and genomic islands essential in adaptation to extreme environment.</title>
        <authorList>
            <person name="Pantucek R."/>
            <person name="Sedlacek I."/>
            <person name="Indrakova A."/>
            <person name="Vrbovska V."/>
            <person name="Maslanova I."/>
            <person name="Kovarovic V."/>
            <person name="Svec P."/>
            <person name="Kralova S."/>
            <person name="Kristofova L."/>
            <person name="Keklakova J."/>
            <person name="Petras P."/>
            <person name="Doskar J."/>
        </authorList>
    </citation>
    <scope>NUCLEOTIDE SEQUENCE [LARGE SCALE GENOMIC DNA]</scope>
    <source>
        <strain evidence="3">CCM 5085</strain>
    </source>
</reference>
<keyword evidence="4" id="KW-1185">Reference proteome</keyword>
<organism evidence="1 3">
    <name type="scientific">Staphylococcus edaphicus</name>
    <dbReference type="NCBI Taxonomy" id="1955013"/>
    <lineage>
        <taxon>Bacteria</taxon>
        <taxon>Bacillati</taxon>
        <taxon>Bacillota</taxon>
        <taxon>Bacilli</taxon>
        <taxon>Bacillales</taxon>
        <taxon>Staphylococcaceae</taxon>
        <taxon>Staphylococcus</taxon>
    </lineage>
</organism>
<reference evidence="1" key="1">
    <citation type="journal article" date="2017" name="Appl. Environ. Microbiol.">
        <title>Staphylococcus edaphicus sp. nov., isolated in Antarctica, harbours mecC gene and genomic islands with suspected role in adaptation to extreme environment.</title>
        <authorList>
            <person name="Pantucek R."/>
            <person name="Sedlacek I."/>
            <person name="Indrakova A."/>
            <person name="Vrbovska V."/>
            <person name="Maslanova I."/>
            <person name="Kovarovic V."/>
            <person name="Svec P."/>
            <person name="Kralova S."/>
            <person name="Kristofova L."/>
            <person name="Keklakova J."/>
            <person name="Petras P."/>
            <person name="Doskar J."/>
        </authorList>
    </citation>
    <scope>NUCLEOTIDE SEQUENCE</scope>
    <source>
        <strain evidence="1">CCM 8730</strain>
    </source>
</reference>
<sequence length="79" mass="9148">MKIKNIRFNEITGHVYIYENSVNHCKLIAIPDINWSLEIPSSLNEDDTNEELVIHLFTLLDESTASQIADDIVKWIFES</sequence>
<gene>
    <name evidence="1" type="ORF">BTJ66_06040</name>
    <name evidence="2" type="ORF">MNY58_09465</name>
</gene>
<dbReference type="RefSeq" id="WP_099090072.1">
    <property type="nucleotide sequence ID" value="NZ_CP093217.1"/>
</dbReference>